<evidence type="ECO:0000313" key="4">
    <source>
        <dbReference type="Proteomes" id="UP001242288"/>
    </source>
</evidence>
<keyword evidence="3" id="KW-1185">Reference proteome</keyword>
<accession>A0AAP5BMW4</accession>
<evidence type="ECO:0000313" key="1">
    <source>
        <dbReference type="EMBL" id="MCX4150969.1"/>
    </source>
</evidence>
<protein>
    <submittedName>
        <fullName evidence="2">Uncharacterized protein</fullName>
    </submittedName>
</protein>
<evidence type="ECO:0000313" key="2">
    <source>
        <dbReference type="EMBL" id="MDQ6412784.1"/>
    </source>
</evidence>
<sequence>MDALGGLAGGIAHAASMDTAMVAKLACETFLSMDMTSNETRRMAVAAADYGR</sequence>
<evidence type="ECO:0000313" key="3">
    <source>
        <dbReference type="Proteomes" id="UP001209412"/>
    </source>
</evidence>
<gene>
    <name evidence="2" type="ORF">NIE36_37305</name>
    <name evidence="1" type="ORF">OSB80_37390</name>
</gene>
<organism evidence="2 4">
    <name type="scientific">Paraburkholderia madseniana</name>
    <dbReference type="NCBI Taxonomy" id="2599607"/>
    <lineage>
        <taxon>Bacteria</taxon>
        <taxon>Pseudomonadati</taxon>
        <taxon>Pseudomonadota</taxon>
        <taxon>Betaproteobacteria</taxon>
        <taxon>Burkholderiales</taxon>
        <taxon>Burkholderiaceae</taxon>
        <taxon>Paraburkholderia</taxon>
    </lineage>
</organism>
<reference evidence="2" key="1">
    <citation type="submission" date="2022-06" db="EMBL/GenBank/DDBJ databases">
        <title>PHB producers.</title>
        <authorList>
            <person name="Besaury L."/>
        </authorList>
    </citation>
    <scope>NUCLEOTIDE SEQUENCE</scope>
    <source>
        <strain evidence="2 3">SEWS6</strain>
    </source>
</reference>
<dbReference type="EMBL" id="JAMXWF010000047">
    <property type="protein sequence ID" value="MDQ6412784.1"/>
    <property type="molecule type" value="Genomic_DNA"/>
</dbReference>
<dbReference type="EMBL" id="JAPKHW010000047">
    <property type="protein sequence ID" value="MCX4150969.1"/>
    <property type="molecule type" value="Genomic_DNA"/>
</dbReference>
<name>A0AAP5BMW4_9BURK</name>
<dbReference type="AlphaFoldDB" id="A0AAP5BMW4"/>
<dbReference type="Proteomes" id="UP001209412">
    <property type="component" value="Unassembled WGS sequence"/>
</dbReference>
<comment type="caution">
    <text evidence="2">The sequence shown here is derived from an EMBL/GenBank/DDBJ whole genome shotgun (WGS) entry which is preliminary data.</text>
</comment>
<dbReference type="RefSeq" id="WP_266261415.1">
    <property type="nucleotide sequence ID" value="NZ_JAMXWF010000047.1"/>
</dbReference>
<dbReference type="Proteomes" id="UP001242288">
    <property type="component" value="Unassembled WGS sequence"/>
</dbReference>
<proteinExistence type="predicted"/>